<evidence type="ECO:0000313" key="3">
    <source>
        <dbReference type="Proteomes" id="UP001208649"/>
    </source>
</evidence>
<sequence length="232" mass="26289">MNFDKIINQGYNFNIGKYISEGFELFRKDIGGFIVATLLAIVMSFIPFCSLLAIGNFYKICKKVDEGQSVQVGDIFDFTDFWMYFKLFFLILFAVIILMIPIQFTMIPIIVAAKDAGENVNVAMIIGGMGIWFLLFILFLFAFTVSLYFVQPIISLHKIQSVRQAYSLSWKIAKKNFFMILIFSIIVGLISQLGIIVCGIGILFTIPVGICIKYISYKDVLTTQNQKAAIHE</sequence>
<keyword evidence="1" id="KW-0472">Membrane</keyword>
<keyword evidence="1" id="KW-1133">Transmembrane helix</keyword>
<feature type="transmembrane region" description="Helical" evidence="1">
    <location>
        <begin position="131"/>
        <end position="156"/>
    </location>
</feature>
<organism evidence="2 3">
    <name type="scientific">Chryseobacterium edaphi</name>
    <dbReference type="NCBI Taxonomy" id="2976532"/>
    <lineage>
        <taxon>Bacteria</taxon>
        <taxon>Pseudomonadati</taxon>
        <taxon>Bacteroidota</taxon>
        <taxon>Flavobacteriia</taxon>
        <taxon>Flavobacteriales</taxon>
        <taxon>Weeksellaceae</taxon>
        <taxon>Chryseobacterium group</taxon>
        <taxon>Chryseobacterium</taxon>
    </lineage>
</organism>
<feature type="transmembrane region" description="Helical" evidence="1">
    <location>
        <begin position="30"/>
        <end position="54"/>
    </location>
</feature>
<reference evidence="3" key="1">
    <citation type="submission" date="2023-07" db="EMBL/GenBank/DDBJ databases">
        <title>Chryseobacterium sp. strain PBS4-4 Genome sequencing and assembly.</title>
        <authorList>
            <person name="Jung Y."/>
        </authorList>
    </citation>
    <scope>NUCLEOTIDE SEQUENCE [LARGE SCALE GENOMIC DNA]</scope>
    <source>
        <strain evidence="3">PBS4-4</strain>
    </source>
</reference>
<feature type="transmembrane region" description="Helical" evidence="1">
    <location>
        <begin position="87"/>
        <end position="111"/>
    </location>
</feature>
<dbReference type="Proteomes" id="UP001208649">
    <property type="component" value="Unassembled WGS sequence"/>
</dbReference>
<keyword evidence="3" id="KW-1185">Reference proteome</keyword>
<evidence type="ECO:0008006" key="4">
    <source>
        <dbReference type="Google" id="ProtNLM"/>
    </source>
</evidence>
<proteinExistence type="predicted"/>
<name>A0ABT2W559_9FLAO</name>
<protein>
    <recommendedName>
        <fullName evidence="4">DUF4013 domain-containing protein</fullName>
    </recommendedName>
</protein>
<feature type="transmembrane region" description="Helical" evidence="1">
    <location>
        <begin position="177"/>
        <end position="204"/>
    </location>
</feature>
<dbReference type="EMBL" id="JAOTEM010000002">
    <property type="protein sequence ID" value="MCU7617349.1"/>
    <property type="molecule type" value="Genomic_DNA"/>
</dbReference>
<evidence type="ECO:0000313" key="2">
    <source>
        <dbReference type="EMBL" id="MCU7617349.1"/>
    </source>
</evidence>
<comment type="caution">
    <text evidence="2">The sequence shown here is derived from an EMBL/GenBank/DDBJ whole genome shotgun (WGS) entry which is preliminary data.</text>
</comment>
<gene>
    <name evidence="2" type="ORF">NZ698_09070</name>
</gene>
<dbReference type="RefSeq" id="WP_263002796.1">
    <property type="nucleotide sequence ID" value="NZ_JAOTEM010000002.1"/>
</dbReference>
<keyword evidence="1" id="KW-0812">Transmembrane</keyword>
<accession>A0ABT2W559</accession>
<evidence type="ECO:0000256" key="1">
    <source>
        <dbReference type="SAM" id="Phobius"/>
    </source>
</evidence>